<keyword evidence="2" id="KW-0472">Membrane</keyword>
<protein>
    <submittedName>
        <fullName evidence="3">Uncharacterized protein</fullName>
    </submittedName>
</protein>
<evidence type="ECO:0000313" key="4">
    <source>
        <dbReference type="Proteomes" id="UP001431963"/>
    </source>
</evidence>
<feature type="transmembrane region" description="Helical" evidence="2">
    <location>
        <begin position="12"/>
        <end position="32"/>
    </location>
</feature>
<keyword evidence="2" id="KW-0812">Transmembrane</keyword>
<gene>
    <name evidence="3" type="ORF">V6590_11770</name>
</gene>
<evidence type="ECO:0000256" key="2">
    <source>
        <dbReference type="SAM" id="Phobius"/>
    </source>
</evidence>
<dbReference type="RefSeq" id="WP_335423174.1">
    <property type="nucleotide sequence ID" value="NZ_JBALHR010000006.1"/>
</dbReference>
<reference evidence="3" key="1">
    <citation type="submission" date="2024-02" db="EMBL/GenBank/DDBJ databases">
        <title>Genome sequences of strain Gemmobacter sp. JM10B15.</title>
        <authorList>
            <person name="Zhang M."/>
        </authorList>
    </citation>
    <scope>NUCLEOTIDE SEQUENCE</scope>
    <source>
        <strain evidence="3">JM10B15</strain>
    </source>
</reference>
<accession>A0ABU8BVV4</accession>
<keyword evidence="4" id="KW-1185">Reference proteome</keyword>
<organism evidence="3 4">
    <name type="scientific">Gemmobacter denitrificans</name>
    <dbReference type="NCBI Taxonomy" id="3123040"/>
    <lineage>
        <taxon>Bacteria</taxon>
        <taxon>Pseudomonadati</taxon>
        <taxon>Pseudomonadota</taxon>
        <taxon>Alphaproteobacteria</taxon>
        <taxon>Rhodobacterales</taxon>
        <taxon>Paracoccaceae</taxon>
        <taxon>Gemmobacter</taxon>
    </lineage>
</organism>
<keyword evidence="2" id="KW-1133">Transmembrane helix</keyword>
<proteinExistence type="predicted"/>
<dbReference type="EMBL" id="JBALHR010000006">
    <property type="protein sequence ID" value="MEH7828830.1"/>
    <property type="molecule type" value="Genomic_DNA"/>
</dbReference>
<sequence>MIVVARVVMIRASDVVFMAVLGVIGTLIGLGGHGSGTMLNGFNGRSDCQGQSKAQDRPKRP</sequence>
<evidence type="ECO:0000313" key="3">
    <source>
        <dbReference type="EMBL" id="MEH7828830.1"/>
    </source>
</evidence>
<evidence type="ECO:0000256" key="1">
    <source>
        <dbReference type="SAM" id="MobiDB-lite"/>
    </source>
</evidence>
<comment type="caution">
    <text evidence="3">The sequence shown here is derived from an EMBL/GenBank/DDBJ whole genome shotgun (WGS) entry which is preliminary data.</text>
</comment>
<name>A0ABU8BVV4_9RHOB</name>
<dbReference type="Proteomes" id="UP001431963">
    <property type="component" value="Unassembled WGS sequence"/>
</dbReference>
<feature type="region of interest" description="Disordered" evidence="1">
    <location>
        <begin position="41"/>
        <end position="61"/>
    </location>
</feature>